<evidence type="ECO:0000313" key="6">
    <source>
        <dbReference type="Proteomes" id="UP000179448"/>
    </source>
</evidence>
<dbReference type="EMBL" id="MFUQ01000015">
    <property type="protein sequence ID" value="OGI83550.1"/>
    <property type="molecule type" value="Genomic_DNA"/>
</dbReference>
<keyword evidence="2 4" id="KW-0689">Ribosomal protein</keyword>
<dbReference type="Proteomes" id="UP000179448">
    <property type="component" value="Unassembled WGS sequence"/>
</dbReference>
<evidence type="ECO:0000256" key="4">
    <source>
        <dbReference type="HAMAP-Rule" id="MF_00251"/>
    </source>
</evidence>
<proteinExistence type="inferred from homology"/>
<gene>
    <name evidence="4" type="primary">rpmJ</name>
    <name evidence="5" type="ORF">A2997_00415</name>
</gene>
<dbReference type="GO" id="GO:0005840">
    <property type="term" value="C:ribosome"/>
    <property type="evidence" value="ECO:0007669"/>
    <property type="project" value="UniProtKB-KW"/>
</dbReference>
<name>A0A1F6WNU0_9BACT</name>
<dbReference type="AlphaFoldDB" id="A0A1F6WNU0"/>
<evidence type="ECO:0000313" key="5">
    <source>
        <dbReference type="EMBL" id="OGI83550.1"/>
    </source>
</evidence>
<dbReference type="InterPro" id="IPR000473">
    <property type="entry name" value="Ribosomal_bL36"/>
</dbReference>
<dbReference type="InterPro" id="IPR035977">
    <property type="entry name" value="Ribosomal_bL36_sp"/>
</dbReference>
<accession>A0A1F6WNU0</accession>
<dbReference type="GO" id="GO:0006412">
    <property type="term" value="P:translation"/>
    <property type="evidence" value="ECO:0007669"/>
    <property type="project" value="UniProtKB-UniRule"/>
</dbReference>
<evidence type="ECO:0000256" key="2">
    <source>
        <dbReference type="ARBA" id="ARBA00022980"/>
    </source>
</evidence>
<dbReference type="HAMAP" id="MF_00251">
    <property type="entry name" value="Ribosomal_bL36"/>
    <property type="match status" value="1"/>
</dbReference>
<reference evidence="5 6" key="1">
    <citation type="journal article" date="2016" name="Nat. Commun.">
        <title>Thousands of microbial genomes shed light on interconnected biogeochemical processes in an aquifer system.</title>
        <authorList>
            <person name="Anantharaman K."/>
            <person name="Brown C.T."/>
            <person name="Hug L.A."/>
            <person name="Sharon I."/>
            <person name="Castelle C.J."/>
            <person name="Probst A.J."/>
            <person name="Thomas B.C."/>
            <person name="Singh A."/>
            <person name="Wilkins M.J."/>
            <person name="Karaoz U."/>
            <person name="Brodie E.L."/>
            <person name="Williams K.H."/>
            <person name="Hubbard S.S."/>
            <person name="Banfield J.F."/>
        </authorList>
    </citation>
    <scope>NUCLEOTIDE SEQUENCE [LARGE SCALE GENOMIC DNA]</scope>
</reference>
<organism evidence="5 6">
    <name type="scientific">Candidatus Nomurabacteria bacterium RIFCSPLOWO2_01_FULL_36_10b</name>
    <dbReference type="NCBI Taxonomy" id="1801766"/>
    <lineage>
        <taxon>Bacteria</taxon>
        <taxon>Candidatus Nomuraibacteriota</taxon>
    </lineage>
</organism>
<keyword evidence="3 4" id="KW-0687">Ribonucleoprotein</keyword>
<comment type="similarity">
    <text evidence="1 4">Belongs to the bacterial ribosomal protein bL36 family.</text>
</comment>
<protein>
    <recommendedName>
        <fullName evidence="4">Large ribosomal subunit protein bL36</fullName>
    </recommendedName>
</protein>
<sequence>MRVVTSIPKRRLKRGQKIVRRRGRLFLIDKANPRNKSRQK</sequence>
<dbReference type="SUPFAM" id="SSF57840">
    <property type="entry name" value="Ribosomal protein L36"/>
    <property type="match status" value="1"/>
</dbReference>
<dbReference type="Pfam" id="PF00444">
    <property type="entry name" value="Ribosomal_L36"/>
    <property type="match status" value="1"/>
</dbReference>
<evidence type="ECO:0000256" key="3">
    <source>
        <dbReference type="ARBA" id="ARBA00023274"/>
    </source>
</evidence>
<comment type="caution">
    <text evidence="5">The sequence shown here is derived from an EMBL/GenBank/DDBJ whole genome shotgun (WGS) entry which is preliminary data.</text>
</comment>
<dbReference type="GO" id="GO:1990904">
    <property type="term" value="C:ribonucleoprotein complex"/>
    <property type="evidence" value="ECO:0007669"/>
    <property type="project" value="UniProtKB-KW"/>
</dbReference>
<dbReference type="GO" id="GO:0003735">
    <property type="term" value="F:structural constituent of ribosome"/>
    <property type="evidence" value="ECO:0007669"/>
    <property type="project" value="InterPro"/>
</dbReference>
<evidence type="ECO:0000256" key="1">
    <source>
        <dbReference type="ARBA" id="ARBA00007645"/>
    </source>
</evidence>